<organism evidence="1 2">
    <name type="scientific">Pseudomonas phage Psa21</name>
    <dbReference type="NCBI Taxonomy" id="2530023"/>
    <lineage>
        <taxon>Viruses</taxon>
        <taxon>Duplodnaviria</taxon>
        <taxon>Heunggongvirae</taxon>
        <taxon>Uroviricota</taxon>
        <taxon>Caudoviricetes</taxon>
        <taxon>Chimalliviridae</taxon>
        <taxon>Tepukevirus</taxon>
        <taxon>Tepukevirus Psa21</taxon>
    </lineage>
</organism>
<name>A0A481W4U0_9CAUD</name>
<dbReference type="EMBL" id="MK552327">
    <property type="protein sequence ID" value="QBJ02672.1"/>
    <property type="molecule type" value="Genomic_DNA"/>
</dbReference>
<reference evidence="1 2" key="1">
    <citation type="submission" date="2019-02" db="EMBL/GenBank/DDBJ databases">
        <authorList>
            <person name="Frampton R.A."/>
            <person name="Wojtus J.K."/>
            <person name="Fineran P.C."/>
            <person name="Hendrickson H.L."/>
        </authorList>
    </citation>
    <scope>NUCLEOTIDE SEQUENCE [LARGE SCALE GENOMIC DNA]</scope>
</reference>
<gene>
    <name evidence="1" type="ORF">PSA21_145</name>
</gene>
<dbReference type="Proteomes" id="UP000294134">
    <property type="component" value="Segment"/>
</dbReference>
<sequence>MLVIPTAMQKALFALQYPEAPRYADQVAGFLTFLSLSARGEVQKAAEEAMFDIQTILDERDTLGGLLVLMFDDVVYLQCQKHAEQPANYFLRVCGTLDNDLATAFELDGVVNMDFTNKAPRWQQQCVLEYFDRSKPYELLQAIECRVGIPAYMYTGLDNKGTNGTHDK</sequence>
<keyword evidence="2" id="KW-1185">Reference proteome</keyword>
<evidence type="ECO:0000313" key="1">
    <source>
        <dbReference type="EMBL" id="QBJ02672.1"/>
    </source>
</evidence>
<accession>A0A481W4U0</accession>
<evidence type="ECO:0000313" key="2">
    <source>
        <dbReference type="Proteomes" id="UP000294134"/>
    </source>
</evidence>
<protein>
    <submittedName>
        <fullName evidence="1">Uncharacterized protein</fullName>
    </submittedName>
</protein>
<proteinExistence type="predicted"/>